<accession>A0A811BLI2</accession>
<dbReference type="Proteomes" id="UP001253637">
    <property type="component" value="Segment"/>
</dbReference>
<proteinExistence type="predicted"/>
<evidence type="ECO:0000313" key="1">
    <source>
        <dbReference type="EMBL" id="BCU02829.1"/>
    </source>
</evidence>
<name>A0A811BLI2_9VIRU</name>
<sequence>MPRPWPLSSVFSCGVLLPFAQSRRARCQRKINSLFFFRLIFSYSWHASTTAMCRRRRWRRQRRVRSRTTTANQHPAE</sequence>
<dbReference type="EMBL" id="LC625835">
    <property type="protein sequence ID" value="BCU02829.1"/>
    <property type="molecule type" value="Genomic_DNA"/>
</dbReference>
<evidence type="ECO:0000313" key="2">
    <source>
        <dbReference type="Proteomes" id="UP001253637"/>
    </source>
</evidence>
<reference evidence="1" key="1">
    <citation type="submission" date="2021-04" db="EMBL/GenBank/DDBJ databases">
        <title>Draft Genome Sequence of Pandoravirus japonicus, Isolated from the Sabaishi River of Niigata, Japan.</title>
        <authorList>
            <person name="Hosokawa N."/>
            <person name="Takahashi H."/>
            <person name="Aoki K."/>
            <person name="Takemura M."/>
        </authorList>
    </citation>
    <scope>NUCLEOTIDE SEQUENCE</scope>
</reference>
<protein>
    <submittedName>
        <fullName evidence="1">Uncharacterized protein</fullName>
    </submittedName>
</protein>
<organism evidence="1 2">
    <name type="scientific">Pandoravirus japonicus</name>
    <dbReference type="NCBI Taxonomy" id="2823154"/>
    <lineage>
        <taxon>Viruses</taxon>
        <taxon>Pandoravirus</taxon>
    </lineage>
</organism>